<organism evidence="2 3">
    <name type="scientific">Mycobacteroides franklinii</name>
    <dbReference type="NCBI Taxonomy" id="948102"/>
    <lineage>
        <taxon>Bacteria</taxon>
        <taxon>Bacillati</taxon>
        <taxon>Actinomycetota</taxon>
        <taxon>Actinomycetes</taxon>
        <taxon>Mycobacteriales</taxon>
        <taxon>Mycobacteriaceae</taxon>
        <taxon>Mycobacteroides</taxon>
    </lineage>
</organism>
<dbReference type="GeneID" id="57169138"/>
<proteinExistence type="predicted"/>
<evidence type="ECO:0000259" key="1">
    <source>
        <dbReference type="PROSITE" id="PS51819"/>
    </source>
</evidence>
<dbReference type="OrthoDB" id="9798430at2"/>
<reference evidence="2 3" key="1">
    <citation type="submission" date="2016-10" db="EMBL/GenBank/DDBJ databases">
        <title>Evaluation of Human, Veterinary and Environmental Mycobacterium chelonae Isolates by Core Genome Phylogenomic Analysis, Targeted Gene Comparison, and Anti-microbial Susceptibility Patterns: A Tale of Mistaken Identities.</title>
        <authorList>
            <person name="Fogelson S.B."/>
            <person name="Camus A.C."/>
            <person name="Lorenz W."/>
            <person name="Vasireddy R."/>
            <person name="Vasireddy S."/>
            <person name="Smith T."/>
            <person name="Brown-Elliott B.A."/>
            <person name="Wallace R.J.Jr."/>
            <person name="Hasan N.A."/>
            <person name="Reischl U."/>
            <person name="Sanchez S."/>
        </authorList>
    </citation>
    <scope>NUCLEOTIDE SEQUENCE [LARGE SCALE GENOMIC DNA]</scope>
    <source>
        <strain evidence="2 3">1559</strain>
    </source>
</reference>
<accession>A0A1S1L525</accession>
<dbReference type="InterPro" id="IPR004360">
    <property type="entry name" value="Glyas_Fos-R_dOase_dom"/>
</dbReference>
<dbReference type="EMBL" id="MLIK01000024">
    <property type="protein sequence ID" value="OHU18846.1"/>
    <property type="molecule type" value="Genomic_DNA"/>
</dbReference>
<dbReference type="Gene3D" id="3.10.180.10">
    <property type="entry name" value="2,3-Dihydroxybiphenyl 1,2-Dioxygenase, domain 1"/>
    <property type="match status" value="1"/>
</dbReference>
<name>A0A1S1L525_9MYCO</name>
<dbReference type="PANTHER" id="PTHR36503">
    <property type="entry name" value="BLR2520 PROTEIN"/>
    <property type="match status" value="1"/>
</dbReference>
<evidence type="ECO:0000313" key="3">
    <source>
        <dbReference type="Proteomes" id="UP000179616"/>
    </source>
</evidence>
<gene>
    <name evidence="2" type="ORF">BKG76_20180</name>
</gene>
<dbReference type="Proteomes" id="UP000179616">
    <property type="component" value="Unassembled WGS sequence"/>
</dbReference>
<protein>
    <submittedName>
        <fullName evidence="2">Glyoxalase</fullName>
    </submittedName>
</protein>
<dbReference type="PROSITE" id="PS51819">
    <property type="entry name" value="VOC"/>
    <property type="match status" value="1"/>
</dbReference>
<evidence type="ECO:0000313" key="2">
    <source>
        <dbReference type="EMBL" id="OHU18846.1"/>
    </source>
</evidence>
<dbReference type="SUPFAM" id="SSF54593">
    <property type="entry name" value="Glyoxalase/Bleomycin resistance protein/Dihydroxybiphenyl dioxygenase"/>
    <property type="match status" value="1"/>
</dbReference>
<dbReference type="RefSeq" id="WP_070939501.1">
    <property type="nucleotide sequence ID" value="NZ_MLIK01000024.1"/>
</dbReference>
<sequence length="143" mass="15182">MKQQLHFVTIAATDLDATRDFYGALGWAPLLDVEGEIIFYQSAPGQLLGFFLADKFNEDLATSGDHARVSGITLAHNVYSAADVSALADVMAAAGGTILKAPQPSQFGGVFHAHIQDPNGLIWEIAHNPGWRVDPDGSVHLGG</sequence>
<dbReference type="InterPro" id="IPR037523">
    <property type="entry name" value="VOC_core"/>
</dbReference>
<feature type="domain" description="VOC" evidence="1">
    <location>
        <begin position="4"/>
        <end position="128"/>
    </location>
</feature>
<dbReference type="PANTHER" id="PTHR36503:SF1">
    <property type="entry name" value="BLR2520 PROTEIN"/>
    <property type="match status" value="1"/>
</dbReference>
<dbReference type="AlphaFoldDB" id="A0A1S1L525"/>
<comment type="caution">
    <text evidence="2">The sequence shown here is derived from an EMBL/GenBank/DDBJ whole genome shotgun (WGS) entry which is preliminary data.</text>
</comment>
<dbReference type="Pfam" id="PF00903">
    <property type="entry name" value="Glyoxalase"/>
    <property type="match status" value="1"/>
</dbReference>
<dbReference type="InterPro" id="IPR029068">
    <property type="entry name" value="Glyas_Bleomycin-R_OHBP_Dase"/>
</dbReference>
<dbReference type="STRING" id="948102.BKG76_20180"/>